<dbReference type="NCBIfam" id="TIGR02001">
    <property type="entry name" value="gcw_chp"/>
    <property type="match status" value="1"/>
</dbReference>
<dbReference type="eggNOG" id="ENOG5032F3J">
    <property type="taxonomic scope" value="Bacteria"/>
</dbReference>
<evidence type="ECO:0000313" key="3">
    <source>
        <dbReference type="Proteomes" id="UP000009232"/>
    </source>
</evidence>
<reference evidence="2 3" key="1">
    <citation type="submission" date="2011-05" db="EMBL/GenBank/DDBJ databases">
        <title>Complete sequence of Thioalkalimicrobium cyclicum ALM1.</title>
        <authorList>
            <consortium name="US DOE Joint Genome Institute"/>
            <person name="Lucas S."/>
            <person name="Han J."/>
            <person name="Lapidus A."/>
            <person name="Cheng J.-F."/>
            <person name="Goodwin L."/>
            <person name="Pitluck S."/>
            <person name="Peters L."/>
            <person name="Mikhailova N."/>
            <person name="Davenport K."/>
            <person name="Han C."/>
            <person name="Tapia R."/>
            <person name="Land M."/>
            <person name="Hauser L."/>
            <person name="Kyrpides N."/>
            <person name="Ivanova N."/>
            <person name="Pagani I."/>
            <person name="Kappler U."/>
            <person name="Woyke T."/>
        </authorList>
    </citation>
    <scope>NUCLEOTIDE SEQUENCE [LARGE SCALE GENOMIC DNA]</scope>
    <source>
        <strain evidence="3">DSM 14477 / JCM 11371 / ALM1</strain>
    </source>
</reference>
<evidence type="ECO:0000256" key="1">
    <source>
        <dbReference type="SAM" id="SignalP"/>
    </source>
</evidence>
<dbReference type="KEGG" id="tcy:Thicy_1191"/>
<organism evidence="2 3">
    <name type="scientific">Thiomicrospira cyclica (strain DSM 14477 / JCM 11371 / ALM1)</name>
    <name type="common">Thioalkalimicrobium cyclicum</name>
    <dbReference type="NCBI Taxonomy" id="717773"/>
    <lineage>
        <taxon>Bacteria</taxon>
        <taxon>Pseudomonadati</taxon>
        <taxon>Pseudomonadota</taxon>
        <taxon>Gammaproteobacteria</taxon>
        <taxon>Thiotrichales</taxon>
        <taxon>Piscirickettsiaceae</taxon>
        <taxon>Thiomicrospira</taxon>
    </lineage>
</organism>
<dbReference type="InterPro" id="IPR010239">
    <property type="entry name" value="CHP02001"/>
</dbReference>
<dbReference type="Proteomes" id="UP000009232">
    <property type="component" value="Chromosome"/>
</dbReference>
<dbReference type="STRING" id="717773.Thicy_1191"/>
<evidence type="ECO:0008006" key="4">
    <source>
        <dbReference type="Google" id="ProtNLM"/>
    </source>
</evidence>
<feature type="signal peptide" evidence="1">
    <location>
        <begin position="1"/>
        <end position="25"/>
    </location>
</feature>
<sequence>MKNALKLKSLALSVAVASSSMAVMAPNVAQAELTGNIGMMSEYYFRGISQSEGVVSPEFGVDYEHESGLYLGLWSAKVADSDVEYDIYGGYETEISGFTLGAGFTLYRYLEGNFDTPYDELNFWAGYGPLTVMYDRGINRDADDNGKDIDYSVISAELEYAGFYGIYGKGMDFAGKGVDHTYMQLGYSTEIYTDTSIDFSILRSSKEATGGDEETTLLLGINKSFSFM</sequence>
<dbReference type="HOGENOM" id="CLU_1174995_0_0_6"/>
<keyword evidence="3" id="KW-1185">Reference proteome</keyword>
<dbReference type="OrthoDB" id="9793561at2"/>
<evidence type="ECO:0000313" key="2">
    <source>
        <dbReference type="EMBL" id="AEG31958.1"/>
    </source>
</evidence>
<dbReference type="Pfam" id="PF09694">
    <property type="entry name" value="Gcw_chp"/>
    <property type="match status" value="1"/>
</dbReference>
<keyword evidence="1" id="KW-0732">Signal</keyword>
<feature type="chain" id="PRO_5003334685" description="Outer membrane protein beta-barrel domain-containing protein" evidence="1">
    <location>
        <begin position="26"/>
        <end position="228"/>
    </location>
</feature>
<name>F6D8V8_THICA</name>
<accession>F6D8V8</accession>
<proteinExistence type="predicted"/>
<protein>
    <recommendedName>
        <fullName evidence="4">Outer membrane protein beta-barrel domain-containing protein</fullName>
    </recommendedName>
</protein>
<dbReference type="EMBL" id="CP002776">
    <property type="protein sequence ID" value="AEG31958.1"/>
    <property type="molecule type" value="Genomic_DNA"/>
</dbReference>
<dbReference type="AlphaFoldDB" id="F6D8V8"/>
<dbReference type="RefSeq" id="WP_013835734.1">
    <property type="nucleotide sequence ID" value="NC_015581.1"/>
</dbReference>
<gene>
    <name evidence="2" type="ordered locus">Thicy_1191</name>
</gene>